<organism evidence="1 2">
    <name type="scientific">Lentzea pudingi</name>
    <dbReference type="NCBI Taxonomy" id="1789439"/>
    <lineage>
        <taxon>Bacteria</taxon>
        <taxon>Bacillati</taxon>
        <taxon>Actinomycetota</taxon>
        <taxon>Actinomycetes</taxon>
        <taxon>Pseudonocardiales</taxon>
        <taxon>Pseudonocardiaceae</taxon>
        <taxon>Lentzea</taxon>
    </lineage>
</organism>
<proteinExistence type="predicted"/>
<name>A0ABQ2IRG8_9PSEU</name>
<reference evidence="2" key="1">
    <citation type="journal article" date="2019" name="Int. J. Syst. Evol. Microbiol.">
        <title>The Global Catalogue of Microorganisms (GCM) 10K type strain sequencing project: providing services to taxonomists for standard genome sequencing and annotation.</title>
        <authorList>
            <consortium name="The Broad Institute Genomics Platform"/>
            <consortium name="The Broad Institute Genome Sequencing Center for Infectious Disease"/>
            <person name="Wu L."/>
            <person name="Ma J."/>
        </authorList>
    </citation>
    <scope>NUCLEOTIDE SEQUENCE [LARGE SCALE GENOMIC DNA]</scope>
    <source>
        <strain evidence="2">CGMCC 4.7319</strain>
    </source>
</reference>
<dbReference type="Proteomes" id="UP000597656">
    <property type="component" value="Unassembled WGS sequence"/>
</dbReference>
<evidence type="ECO:0000313" key="1">
    <source>
        <dbReference type="EMBL" id="GGN23648.1"/>
    </source>
</evidence>
<evidence type="ECO:0008006" key="3">
    <source>
        <dbReference type="Google" id="ProtNLM"/>
    </source>
</evidence>
<keyword evidence="2" id="KW-1185">Reference proteome</keyword>
<sequence>MIGDGADDALLCGVELGVHRRGCGAVTGTAARSPGRGLAVPERGGGRRIRGVEASDRVLLIDLENAVGTIHVRSRILRAKVHALLQAVGPVHHALASHAQADPVEDTVVSVLAELGVAAWRVEQHDNAAEFALISHARYAYQQGCRTFAVASADRAFTALADLGAFDVLAWEGQQVSAKLEDRAQSVIRVARPTPIDPVPAQ</sequence>
<evidence type="ECO:0000313" key="2">
    <source>
        <dbReference type="Proteomes" id="UP000597656"/>
    </source>
</evidence>
<comment type="caution">
    <text evidence="1">The sequence shown here is derived from an EMBL/GenBank/DDBJ whole genome shotgun (WGS) entry which is preliminary data.</text>
</comment>
<accession>A0ABQ2IRG8</accession>
<dbReference type="EMBL" id="BMNC01000019">
    <property type="protein sequence ID" value="GGN23648.1"/>
    <property type="molecule type" value="Genomic_DNA"/>
</dbReference>
<protein>
    <recommendedName>
        <fullName evidence="3">NYN domain-containing protein</fullName>
    </recommendedName>
</protein>
<gene>
    <name evidence="1" type="ORF">GCM10011609_76560</name>
</gene>